<dbReference type="PANTHER" id="PTHR30348">
    <property type="entry name" value="UNCHARACTERIZED PROTEIN YECE"/>
    <property type="match status" value="1"/>
</dbReference>
<dbReference type="RefSeq" id="WP_324669184.1">
    <property type="nucleotide sequence ID" value="NZ_CP141614.1"/>
</dbReference>
<dbReference type="Gene3D" id="3.20.20.410">
    <property type="entry name" value="Protein of unknown function UPF0759"/>
    <property type="match status" value="1"/>
</dbReference>
<reference evidence="2" key="1">
    <citation type="submission" date="2023-12" db="EMBL/GenBank/DDBJ databases">
        <title>Novel isolates from deep terrestrial aquifers shed light on the physiology and ecology of the class Limnochordia.</title>
        <authorList>
            <person name="Karnachuk O.V."/>
            <person name="Lukina A.P."/>
            <person name="Avakyan M.R."/>
            <person name="Kadnikov V."/>
            <person name="Begmatov S."/>
            <person name="Beletsky A.V."/>
            <person name="Mardanov A.V."/>
            <person name="Ravin N.V."/>
        </authorList>
    </citation>
    <scope>NUCLEOTIDE SEQUENCE [LARGE SCALE GENOMIC DNA]</scope>
    <source>
        <strain evidence="2">LN</strain>
    </source>
</reference>
<name>A0ABZ1BPP1_9FIRM</name>
<accession>A0ABZ1BPP1</accession>
<dbReference type="Proteomes" id="UP001333102">
    <property type="component" value="Chromosome"/>
</dbReference>
<evidence type="ECO:0000313" key="1">
    <source>
        <dbReference type="EMBL" id="WRP14801.1"/>
    </source>
</evidence>
<proteinExistence type="predicted"/>
<dbReference type="SUPFAM" id="SSF117396">
    <property type="entry name" value="TM1631-like"/>
    <property type="match status" value="1"/>
</dbReference>
<dbReference type="PANTHER" id="PTHR30348:SF13">
    <property type="entry name" value="UPF0759 PROTEIN YUNF"/>
    <property type="match status" value="1"/>
</dbReference>
<organism evidence="1 2">
    <name type="scientific">Geochorda subterranea</name>
    <dbReference type="NCBI Taxonomy" id="3109564"/>
    <lineage>
        <taxon>Bacteria</taxon>
        <taxon>Bacillati</taxon>
        <taxon>Bacillota</taxon>
        <taxon>Limnochordia</taxon>
        <taxon>Limnochordales</taxon>
        <taxon>Geochordaceae</taxon>
        <taxon>Geochorda</taxon>
    </lineage>
</organism>
<dbReference type="InterPro" id="IPR036520">
    <property type="entry name" value="UPF0759_sf"/>
</dbReference>
<keyword evidence="2" id="KW-1185">Reference proteome</keyword>
<sequence>MIIVGTSGYAYDDWKGPFYPRDLKPGDYLAYYARFFRFTELNVTYYRSPSPFMLARVADKTPDGFEFAVKAFSALTHERGDPEEARRFRAALAPLEERRKLACVLLQFPNSFRPGPQSSDYLRRLREVLADVPVAVEFRHRGWVEGEQGFALLEELGAGFVAVDEPRIGTLVPPIARATGPLAYVRFHGRNREKWWHHQQAYERYDYLYSPEELQEWVPRLVSLEAQTGRVYVAMNNHYQAKSVINARMLEELLAAAPGR</sequence>
<evidence type="ECO:0000313" key="2">
    <source>
        <dbReference type="Proteomes" id="UP001333102"/>
    </source>
</evidence>
<gene>
    <name evidence="1" type="ORF">VLY81_01115</name>
</gene>
<dbReference type="EMBL" id="CP141614">
    <property type="protein sequence ID" value="WRP14801.1"/>
    <property type="molecule type" value="Genomic_DNA"/>
</dbReference>
<dbReference type="Pfam" id="PF01904">
    <property type="entry name" value="DUF72"/>
    <property type="match status" value="1"/>
</dbReference>
<protein>
    <submittedName>
        <fullName evidence="1">DUF72 domain-containing protein</fullName>
    </submittedName>
</protein>
<dbReference type="InterPro" id="IPR002763">
    <property type="entry name" value="DUF72"/>
</dbReference>